<evidence type="ECO:0000256" key="7">
    <source>
        <dbReference type="ARBA" id="ARBA00023170"/>
    </source>
</evidence>
<dbReference type="SUPFAM" id="SSF63712">
    <property type="entry name" value="Nicotinic receptor ligand binding domain-like"/>
    <property type="match status" value="1"/>
</dbReference>
<evidence type="ECO:0000256" key="1">
    <source>
        <dbReference type="ARBA" id="ARBA00022448"/>
    </source>
</evidence>
<reference evidence="12 13" key="1">
    <citation type="submission" date="2018-11" db="EMBL/GenBank/DDBJ databases">
        <authorList>
            <consortium name="Pathogen Informatics"/>
        </authorList>
    </citation>
    <scope>NUCLEOTIDE SEQUENCE [LARGE SCALE GENOMIC DNA]</scope>
</reference>
<evidence type="ECO:0000256" key="6">
    <source>
        <dbReference type="ARBA" id="ARBA00023136"/>
    </source>
</evidence>
<evidence type="ECO:0000256" key="2">
    <source>
        <dbReference type="ARBA" id="ARBA00022475"/>
    </source>
</evidence>
<evidence type="ECO:0000256" key="3">
    <source>
        <dbReference type="ARBA" id="ARBA00022692"/>
    </source>
</evidence>
<sequence length="288" mass="32434">MDDLVILGTNALELFGMKLGPLKSAEVLCATKPVEVVMKERVFIPPHSAKVVTVASAVQPGEYVMLSKDPGIAPDHFLIGGEEDDPLHDDSAVPEGLVVSEGYDSSGDDREDDDEDNAEIELGYAFADPTTPGIRDIMQLEVYDGKDPTNLQINVVRSPLCEARLINILTVSMKIFLQQLLNVDEQNQVIEVNAWLKYIWNDYRLRWRPTLHDNISSLRFLSDEQQIWIPDILLYNSANENFDSTYRSNLVVYSNGEINWIPPGIFKISCKMDITMFPFDEQVGNSEH</sequence>
<dbReference type="GO" id="GO:0022848">
    <property type="term" value="F:acetylcholine-gated monoatomic cation-selective channel activity"/>
    <property type="evidence" value="ECO:0007669"/>
    <property type="project" value="InterPro"/>
</dbReference>
<dbReference type="AlphaFoldDB" id="A0A3P7YP77"/>
<dbReference type="InterPro" id="IPR006201">
    <property type="entry name" value="Neur_channel"/>
</dbReference>
<evidence type="ECO:0000313" key="14">
    <source>
        <dbReference type="WBParaSite" id="HPBE_0001167801-mRNA-1"/>
    </source>
</evidence>
<dbReference type="WBParaSite" id="HPBE_0001167801-mRNA-1">
    <property type="protein sequence ID" value="HPBE_0001167801-mRNA-1"/>
    <property type="gene ID" value="HPBE_0001167801"/>
</dbReference>
<evidence type="ECO:0000256" key="8">
    <source>
        <dbReference type="ARBA" id="ARBA00023286"/>
    </source>
</evidence>
<protein>
    <submittedName>
        <fullName evidence="14">Neur_chan_LBD domain-containing protein</fullName>
    </submittedName>
</protein>
<dbReference type="PRINTS" id="PR00252">
    <property type="entry name" value="NRIONCHANNEL"/>
</dbReference>
<keyword evidence="13" id="KW-1185">Reference proteome</keyword>
<name>A0A3P7YP77_HELPZ</name>
<dbReference type="OrthoDB" id="5975154at2759"/>
<dbReference type="InterPro" id="IPR036734">
    <property type="entry name" value="Neur_chan_lig-bd_sf"/>
</dbReference>
<feature type="domain" description="Neurotransmitter-gated ion-channel ligand-binding" evidence="11">
    <location>
        <begin position="168"/>
        <end position="283"/>
    </location>
</feature>
<organism evidence="12">
    <name type="scientific">Heligmosomoides polygyrus</name>
    <name type="common">Parasitic roundworm</name>
    <dbReference type="NCBI Taxonomy" id="6339"/>
    <lineage>
        <taxon>Eukaryota</taxon>
        <taxon>Metazoa</taxon>
        <taxon>Ecdysozoa</taxon>
        <taxon>Nematoda</taxon>
        <taxon>Chromadorea</taxon>
        <taxon>Rhabditida</taxon>
        <taxon>Rhabditina</taxon>
        <taxon>Rhabditomorpha</taxon>
        <taxon>Strongyloidea</taxon>
        <taxon>Heligmosomidae</taxon>
        <taxon>Heligmosomoides</taxon>
    </lineage>
</organism>
<dbReference type="InterPro" id="IPR002394">
    <property type="entry name" value="Nicotinic_acetylcholine_rcpt"/>
</dbReference>
<evidence type="ECO:0000259" key="11">
    <source>
        <dbReference type="Pfam" id="PF02931"/>
    </source>
</evidence>
<accession>A0A3P7YP77</accession>
<keyword evidence="7" id="KW-0675">Receptor</keyword>
<comment type="subcellular location">
    <subcellularLocation>
        <location evidence="10">Synaptic cell membrane</location>
        <topology evidence="10">Multi-pass membrane protein</topology>
    </subcellularLocation>
</comment>
<keyword evidence="3" id="KW-0812">Transmembrane</keyword>
<evidence type="ECO:0000256" key="5">
    <source>
        <dbReference type="ARBA" id="ARBA00023065"/>
    </source>
</evidence>
<dbReference type="GO" id="GO:0045211">
    <property type="term" value="C:postsynaptic membrane"/>
    <property type="evidence" value="ECO:0007669"/>
    <property type="project" value="InterPro"/>
</dbReference>
<keyword evidence="4" id="KW-0770">Synapse</keyword>
<keyword evidence="1" id="KW-0813">Transport</keyword>
<evidence type="ECO:0000256" key="9">
    <source>
        <dbReference type="ARBA" id="ARBA00023303"/>
    </source>
</evidence>
<keyword evidence="2" id="KW-1003">Cell membrane</keyword>
<evidence type="ECO:0000256" key="10">
    <source>
        <dbReference type="ARBA" id="ARBA00034099"/>
    </source>
</evidence>
<dbReference type="InterPro" id="IPR006202">
    <property type="entry name" value="Neur_chan_lig-bd"/>
</dbReference>
<keyword evidence="5" id="KW-0406">Ion transport</keyword>
<evidence type="ECO:0000256" key="4">
    <source>
        <dbReference type="ARBA" id="ARBA00023018"/>
    </source>
</evidence>
<keyword evidence="6" id="KW-0472">Membrane</keyword>
<gene>
    <name evidence="12" type="ORF">HPBE_LOCUS11679</name>
</gene>
<dbReference type="CDD" id="cd18997">
    <property type="entry name" value="LGIC_ECD_nAChR"/>
    <property type="match status" value="1"/>
</dbReference>
<evidence type="ECO:0000313" key="13">
    <source>
        <dbReference type="Proteomes" id="UP000050761"/>
    </source>
</evidence>
<dbReference type="EMBL" id="UZAH01027193">
    <property type="protein sequence ID" value="VDO89461.1"/>
    <property type="molecule type" value="Genomic_DNA"/>
</dbReference>
<dbReference type="Proteomes" id="UP000050761">
    <property type="component" value="Unassembled WGS sequence"/>
</dbReference>
<keyword evidence="8" id="KW-1071">Ligand-gated ion channel</keyword>
<evidence type="ECO:0000313" key="12">
    <source>
        <dbReference type="EMBL" id="VDO89461.1"/>
    </source>
</evidence>
<dbReference type="Pfam" id="PF02931">
    <property type="entry name" value="Neur_chan_LBD"/>
    <property type="match status" value="1"/>
</dbReference>
<dbReference type="PRINTS" id="PR00254">
    <property type="entry name" value="NICOTINICR"/>
</dbReference>
<proteinExistence type="predicted"/>
<dbReference type="GO" id="GO:0004888">
    <property type="term" value="F:transmembrane signaling receptor activity"/>
    <property type="evidence" value="ECO:0007669"/>
    <property type="project" value="InterPro"/>
</dbReference>
<reference evidence="14" key="2">
    <citation type="submission" date="2019-09" db="UniProtKB">
        <authorList>
            <consortium name="WormBaseParasite"/>
        </authorList>
    </citation>
    <scope>IDENTIFICATION</scope>
</reference>
<keyword evidence="9" id="KW-0407">Ion channel</keyword>
<dbReference type="Gene3D" id="2.70.170.10">
    <property type="entry name" value="Neurotransmitter-gated ion-channel ligand-binding domain"/>
    <property type="match status" value="1"/>
</dbReference>
<dbReference type="PANTHER" id="PTHR18945">
    <property type="entry name" value="NEUROTRANSMITTER GATED ION CHANNEL"/>
    <property type="match status" value="1"/>
</dbReference>